<keyword evidence="6" id="KW-0472">Membrane</keyword>
<dbReference type="CDD" id="cd02440">
    <property type="entry name" value="AdoMet_MTases"/>
    <property type="match status" value="1"/>
</dbReference>
<comment type="pathway">
    <text evidence="6">Cofactor biosynthesis; ubiquinone biosynthesis.</text>
</comment>
<keyword evidence="3 6" id="KW-0831">Ubiquinone biosynthesis</keyword>
<dbReference type="InterPro" id="IPR004033">
    <property type="entry name" value="UbiE/COQ5_MeTrFase"/>
</dbReference>
<dbReference type="PANTHER" id="PTHR43591:SF24">
    <property type="entry name" value="2-METHOXY-6-POLYPRENYL-1,4-BENZOQUINOL METHYLASE, MITOCHONDRIAL"/>
    <property type="match status" value="1"/>
</dbReference>
<dbReference type="GO" id="GO:0032259">
    <property type="term" value="P:methylation"/>
    <property type="evidence" value="ECO:0007669"/>
    <property type="project" value="UniProtKB-KW"/>
</dbReference>
<evidence type="ECO:0000256" key="6">
    <source>
        <dbReference type="HAMAP-Rule" id="MF_03191"/>
    </source>
</evidence>
<dbReference type="InterPro" id="IPR023576">
    <property type="entry name" value="UbiE/COQ5_MeTrFase_CS"/>
</dbReference>
<reference evidence="8" key="2">
    <citation type="submission" date="2009-11" db="EMBL/GenBank/DDBJ databases">
        <title>The Genome Sequence of Allomyces macrogynus strain ATCC 38327.</title>
        <authorList>
            <consortium name="The Broad Institute Genome Sequencing Platform"/>
            <person name="Russ C."/>
            <person name="Cuomo C."/>
            <person name="Shea T."/>
            <person name="Young S.K."/>
            <person name="Zeng Q."/>
            <person name="Koehrsen M."/>
            <person name="Haas B."/>
            <person name="Borodovsky M."/>
            <person name="Guigo R."/>
            <person name="Alvarado L."/>
            <person name="Berlin A."/>
            <person name="Borenstein D."/>
            <person name="Chen Z."/>
            <person name="Engels R."/>
            <person name="Freedman E."/>
            <person name="Gellesch M."/>
            <person name="Goldberg J."/>
            <person name="Griggs A."/>
            <person name="Gujja S."/>
            <person name="Heiman D."/>
            <person name="Hepburn T."/>
            <person name="Howarth C."/>
            <person name="Jen D."/>
            <person name="Larson L."/>
            <person name="Lewis B."/>
            <person name="Mehta T."/>
            <person name="Park D."/>
            <person name="Pearson M."/>
            <person name="Roberts A."/>
            <person name="Saif S."/>
            <person name="Shenoy N."/>
            <person name="Sisk P."/>
            <person name="Stolte C."/>
            <person name="Sykes S."/>
            <person name="Walk T."/>
            <person name="White J."/>
            <person name="Yandava C."/>
            <person name="Burger G."/>
            <person name="Gray M.W."/>
            <person name="Holland P.W.H."/>
            <person name="King N."/>
            <person name="Lang F.B.F."/>
            <person name="Roger A.J."/>
            <person name="Ruiz-Trillo I."/>
            <person name="Lander E."/>
            <person name="Nusbaum C."/>
        </authorList>
    </citation>
    <scope>NUCLEOTIDE SEQUENCE [LARGE SCALE GENOMIC DNA]</scope>
    <source>
        <strain evidence="8">ATCC 38327</strain>
    </source>
</reference>
<dbReference type="PANTHER" id="PTHR43591">
    <property type="entry name" value="METHYLTRANSFERASE"/>
    <property type="match status" value="1"/>
</dbReference>
<protein>
    <recommendedName>
        <fullName evidence="6">2-methoxy-6-polyprenyl-1,4-benzoquinol methylase, mitochondrial</fullName>
        <ecNumber evidence="6">2.1.1.201</ecNumber>
    </recommendedName>
    <alternativeName>
        <fullName evidence="6">Ubiquinone biosynthesis methyltransferase COQ5</fullName>
    </alternativeName>
</protein>
<sequence length="226" mass="25115">MNDAMSGGVHRCWKSAFIERLAPAPDTRLLDVAGGTGDIALRFLDYVRAQNGGALGAAHVTVFDINPEMLRVGAQRFSKLGLENGGPHVAFVEGNAEELAGIEDNSMDAYTIAFGIRNCTHIDHVIRQAYRVLKPGGRFMVLEFGKVNNPLLSTLYDTYSFRVIPHLGQILANDRDSYQYLVESIRKFPTQQQFVDMMKHEGFQVVGQGYEDLTFGVATIWSGWKL</sequence>
<dbReference type="eggNOG" id="KOG1540">
    <property type="taxonomic scope" value="Eukaryota"/>
</dbReference>
<dbReference type="InterPro" id="IPR029063">
    <property type="entry name" value="SAM-dependent_MTases_sf"/>
</dbReference>
<dbReference type="EC" id="2.1.1.201" evidence="6"/>
<comment type="similarity">
    <text evidence="6">Belongs to the class I-like SAM-binding methyltransferase superfamily. MenG/UbiE family.</text>
</comment>
<dbReference type="OrthoDB" id="6329284at2759"/>
<evidence type="ECO:0000256" key="4">
    <source>
        <dbReference type="ARBA" id="ARBA00022691"/>
    </source>
</evidence>
<evidence type="ECO:0000256" key="5">
    <source>
        <dbReference type="ARBA" id="ARBA00046387"/>
    </source>
</evidence>
<evidence type="ECO:0000256" key="2">
    <source>
        <dbReference type="ARBA" id="ARBA00022679"/>
    </source>
</evidence>
<keyword evidence="6" id="KW-0496">Mitochondrion</keyword>
<reference evidence="7 8" key="1">
    <citation type="submission" date="2009-11" db="EMBL/GenBank/DDBJ databases">
        <title>Annotation of Allomyces macrogynus ATCC 38327.</title>
        <authorList>
            <consortium name="The Broad Institute Genome Sequencing Platform"/>
            <person name="Russ C."/>
            <person name="Cuomo C."/>
            <person name="Burger G."/>
            <person name="Gray M.W."/>
            <person name="Holland P.W.H."/>
            <person name="King N."/>
            <person name="Lang F.B.F."/>
            <person name="Roger A.J."/>
            <person name="Ruiz-Trillo I."/>
            <person name="Young S.K."/>
            <person name="Zeng Q."/>
            <person name="Gargeya S."/>
            <person name="Fitzgerald M."/>
            <person name="Haas B."/>
            <person name="Abouelleil A."/>
            <person name="Alvarado L."/>
            <person name="Arachchi H.M."/>
            <person name="Berlin A."/>
            <person name="Chapman S.B."/>
            <person name="Gearin G."/>
            <person name="Goldberg J."/>
            <person name="Griggs A."/>
            <person name="Gujja S."/>
            <person name="Hansen M."/>
            <person name="Heiman D."/>
            <person name="Howarth C."/>
            <person name="Larimer J."/>
            <person name="Lui A."/>
            <person name="MacDonald P.J.P."/>
            <person name="McCowen C."/>
            <person name="Montmayeur A."/>
            <person name="Murphy C."/>
            <person name="Neiman D."/>
            <person name="Pearson M."/>
            <person name="Priest M."/>
            <person name="Roberts A."/>
            <person name="Saif S."/>
            <person name="Shea T."/>
            <person name="Sisk P."/>
            <person name="Stolte C."/>
            <person name="Sykes S."/>
            <person name="Wortman J."/>
            <person name="Nusbaum C."/>
            <person name="Birren B."/>
        </authorList>
    </citation>
    <scope>NUCLEOTIDE SEQUENCE [LARGE SCALE GENOMIC DNA]</scope>
    <source>
        <strain evidence="7 8">ATCC 38327</strain>
    </source>
</reference>
<gene>
    <name evidence="6" type="primary">COQ5</name>
    <name evidence="7" type="ORF">AMAG_05919</name>
</gene>
<dbReference type="PROSITE" id="PS01184">
    <property type="entry name" value="UBIE_2"/>
    <property type="match status" value="1"/>
</dbReference>
<keyword evidence="7" id="KW-0830">Ubiquinone</keyword>
<dbReference type="SUPFAM" id="SSF53335">
    <property type="entry name" value="S-adenosyl-L-methionine-dependent methyltransferases"/>
    <property type="match status" value="1"/>
</dbReference>
<comment type="catalytic activity">
    <reaction evidence="6">
        <text>a 2-methoxy-6-(all-trans-polyprenyl)benzene-1,4-diol + S-adenosyl-L-methionine = a 5-methoxy-2-methyl-3-(all-trans-polyprenyl)benzene-1,4-diol + S-adenosyl-L-homocysteine + H(+)</text>
        <dbReference type="Rhea" id="RHEA:28286"/>
        <dbReference type="Rhea" id="RHEA-COMP:10858"/>
        <dbReference type="Rhea" id="RHEA-COMP:10859"/>
        <dbReference type="ChEBI" id="CHEBI:15378"/>
        <dbReference type="ChEBI" id="CHEBI:57856"/>
        <dbReference type="ChEBI" id="CHEBI:59789"/>
        <dbReference type="ChEBI" id="CHEBI:84166"/>
        <dbReference type="ChEBI" id="CHEBI:84167"/>
        <dbReference type="EC" id="2.1.1.201"/>
    </reaction>
</comment>
<dbReference type="EMBL" id="GG745336">
    <property type="protein sequence ID" value="KNE60538.1"/>
    <property type="molecule type" value="Genomic_DNA"/>
</dbReference>
<keyword evidence="8" id="KW-1185">Reference proteome</keyword>
<feature type="binding site" evidence="6">
    <location>
        <position position="64"/>
    </location>
    <ligand>
        <name>S-adenosyl-L-methionine</name>
        <dbReference type="ChEBI" id="CHEBI:59789"/>
    </ligand>
</feature>
<comment type="function">
    <text evidence="6">Methyltransferase required for the conversion of 2-polyprenyl-6-methoxy-1,4-benzoquinol (DDMQH2) to 2-polyprenyl-3-methyl-6-methoxy-1,4-benzoquinol (DMQH2).</text>
</comment>
<dbReference type="HAMAP" id="MF_01813">
    <property type="entry name" value="MenG_UbiE_methyltr"/>
    <property type="match status" value="1"/>
</dbReference>
<dbReference type="GO" id="GO:0008425">
    <property type="term" value="F:2-methoxy-6-polyprenyl-1,4-benzoquinol methyltransferase activity"/>
    <property type="evidence" value="ECO:0007669"/>
    <property type="project" value="UniProtKB-UniRule"/>
</dbReference>
<dbReference type="UniPathway" id="UPA00232"/>
<keyword evidence="6" id="KW-0999">Mitochondrion inner membrane</keyword>
<comment type="subcellular location">
    <subcellularLocation>
        <location evidence="6">Mitochondrion inner membrane</location>
        <topology evidence="6">Peripheral membrane protein</topology>
        <orientation evidence="6">Matrix side</orientation>
    </subcellularLocation>
</comment>
<dbReference type="VEuPathDB" id="FungiDB:AMAG_05919"/>
<dbReference type="GO" id="GO:0031314">
    <property type="term" value="C:extrinsic component of mitochondrial inner membrane"/>
    <property type="evidence" value="ECO:0007669"/>
    <property type="project" value="UniProtKB-UniRule"/>
</dbReference>
<dbReference type="Pfam" id="PF01209">
    <property type="entry name" value="Ubie_methyltran"/>
    <property type="match status" value="1"/>
</dbReference>
<dbReference type="AlphaFoldDB" id="A0A0L0SDC2"/>
<organism evidence="7 8">
    <name type="scientific">Allomyces macrogynus (strain ATCC 38327)</name>
    <name type="common">Allomyces javanicus var. macrogynus</name>
    <dbReference type="NCBI Taxonomy" id="578462"/>
    <lineage>
        <taxon>Eukaryota</taxon>
        <taxon>Fungi</taxon>
        <taxon>Fungi incertae sedis</taxon>
        <taxon>Blastocladiomycota</taxon>
        <taxon>Blastocladiomycetes</taxon>
        <taxon>Blastocladiales</taxon>
        <taxon>Blastocladiaceae</taxon>
        <taxon>Allomyces</taxon>
    </lineage>
</organism>
<evidence type="ECO:0000313" key="7">
    <source>
        <dbReference type="EMBL" id="KNE60538.1"/>
    </source>
</evidence>
<evidence type="ECO:0000256" key="1">
    <source>
        <dbReference type="ARBA" id="ARBA00022603"/>
    </source>
</evidence>
<dbReference type="STRING" id="578462.A0A0L0SDC2"/>
<dbReference type="NCBIfam" id="TIGR01934">
    <property type="entry name" value="MenG_MenH_UbiE"/>
    <property type="match status" value="1"/>
</dbReference>
<evidence type="ECO:0000313" key="8">
    <source>
        <dbReference type="Proteomes" id="UP000054350"/>
    </source>
</evidence>
<dbReference type="Proteomes" id="UP000054350">
    <property type="component" value="Unassembled WGS sequence"/>
</dbReference>
<proteinExistence type="inferred from homology"/>
<comment type="subunit">
    <text evidence="5">Component of a multi-subunit COQ enzyme complex, composed of at least COQ3, COQ4, COQ5, COQ6, COQ7 and COQ9. Interacts with PYURF; the interaction is direct, stabilizes COQ5 protein and associates PYURF with COQ enzyme complex.</text>
</comment>
<keyword evidence="1 6" id="KW-0489">Methyltransferase</keyword>
<feature type="binding site" evidence="6">
    <location>
        <position position="36"/>
    </location>
    <ligand>
        <name>S-adenosyl-L-methionine</name>
        <dbReference type="ChEBI" id="CHEBI:59789"/>
    </ligand>
</feature>
<feature type="binding site" evidence="6">
    <location>
        <begin position="95"/>
        <end position="96"/>
    </location>
    <ligand>
        <name>S-adenosyl-L-methionine</name>
        <dbReference type="ChEBI" id="CHEBI:59789"/>
    </ligand>
</feature>
<dbReference type="Gene3D" id="3.40.50.150">
    <property type="entry name" value="Vaccinia Virus protein VP39"/>
    <property type="match status" value="1"/>
</dbReference>
<dbReference type="FunFam" id="3.40.50.150:FF:000064">
    <property type="entry name" value="2-methoxy-6-polyprenyl-1,4-benzoquinol methylase, mitochondrial"/>
    <property type="match status" value="1"/>
</dbReference>
<name>A0A0L0SDC2_ALLM3</name>
<dbReference type="OMA" id="MPIMARI"/>
<dbReference type="PROSITE" id="PS51608">
    <property type="entry name" value="SAM_MT_UBIE"/>
    <property type="match status" value="1"/>
</dbReference>
<accession>A0A0L0SDC2</accession>
<keyword evidence="2 6" id="KW-0808">Transferase</keyword>
<evidence type="ECO:0000256" key="3">
    <source>
        <dbReference type="ARBA" id="ARBA00022688"/>
    </source>
</evidence>
<comment type="caution">
    <text evidence="6">Lacks conserved residue(s) required for the propagation of feature annotation.</text>
</comment>
<keyword evidence="4 6" id="KW-0949">S-adenosyl-L-methionine</keyword>